<keyword evidence="7" id="KW-1185">Reference proteome</keyword>
<organism evidence="6 7">
    <name type="scientific">Roseovarius albus</name>
    <dbReference type="NCBI Taxonomy" id="1247867"/>
    <lineage>
        <taxon>Bacteria</taxon>
        <taxon>Pseudomonadati</taxon>
        <taxon>Pseudomonadota</taxon>
        <taxon>Alphaproteobacteria</taxon>
        <taxon>Rhodobacterales</taxon>
        <taxon>Roseobacteraceae</taxon>
        <taxon>Roseovarius</taxon>
    </lineage>
</organism>
<keyword evidence="4 5" id="KW-0472">Membrane</keyword>
<feature type="transmembrane region" description="Helical" evidence="5">
    <location>
        <begin position="144"/>
        <end position="164"/>
    </location>
</feature>
<feature type="transmembrane region" description="Helical" evidence="5">
    <location>
        <begin position="284"/>
        <end position="305"/>
    </location>
</feature>
<dbReference type="InterPro" id="IPR038665">
    <property type="entry name" value="Voltage-dep_anion_channel_sf"/>
</dbReference>
<feature type="transmembrane region" description="Helical" evidence="5">
    <location>
        <begin position="257"/>
        <end position="278"/>
    </location>
</feature>
<dbReference type="EMBL" id="FWFX01000002">
    <property type="protein sequence ID" value="SLN23014.1"/>
    <property type="molecule type" value="Genomic_DNA"/>
</dbReference>
<dbReference type="CDD" id="cd09323">
    <property type="entry name" value="TDT_SLAC1_like"/>
    <property type="match status" value="1"/>
</dbReference>
<dbReference type="Proteomes" id="UP000193061">
    <property type="component" value="Unassembled WGS sequence"/>
</dbReference>
<evidence type="ECO:0000313" key="7">
    <source>
        <dbReference type="Proteomes" id="UP000193061"/>
    </source>
</evidence>
<gene>
    <name evidence="6" type="ORF">ROA7450_00897</name>
</gene>
<feature type="transmembrane region" description="Helical" evidence="5">
    <location>
        <begin position="84"/>
        <end position="104"/>
    </location>
</feature>
<keyword evidence="3 5" id="KW-1133">Transmembrane helix</keyword>
<dbReference type="PANTHER" id="PTHR37955:SF1">
    <property type="entry name" value="DEP DOMAIN-CONTAINING PROTEIN"/>
    <property type="match status" value="1"/>
</dbReference>
<accession>A0A1X6YJ85</accession>
<dbReference type="GO" id="GO:0046583">
    <property type="term" value="F:monoatomic cation efflux transmembrane transporter activity"/>
    <property type="evidence" value="ECO:0007669"/>
    <property type="project" value="TreeGrafter"/>
</dbReference>
<evidence type="ECO:0000256" key="5">
    <source>
        <dbReference type="SAM" id="Phobius"/>
    </source>
</evidence>
<keyword evidence="2 5" id="KW-0812">Transmembrane</keyword>
<name>A0A1X6YJ85_9RHOB</name>
<dbReference type="Gene3D" id="1.50.10.150">
    <property type="entry name" value="Voltage-dependent anion channel"/>
    <property type="match status" value="1"/>
</dbReference>
<feature type="transmembrane region" description="Helical" evidence="5">
    <location>
        <begin position="39"/>
        <end position="64"/>
    </location>
</feature>
<evidence type="ECO:0000256" key="4">
    <source>
        <dbReference type="ARBA" id="ARBA00023136"/>
    </source>
</evidence>
<dbReference type="PANTHER" id="PTHR37955">
    <property type="entry name" value="TELLURITE RESISTANCE PROTEIN TEHA"/>
    <property type="match status" value="1"/>
</dbReference>
<dbReference type="RefSeq" id="WP_085804653.1">
    <property type="nucleotide sequence ID" value="NZ_FWFX01000002.1"/>
</dbReference>
<feature type="transmembrane region" description="Helical" evidence="5">
    <location>
        <begin position="110"/>
        <end position="132"/>
    </location>
</feature>
<evidence type="ECO:0000313" key="6">
    <source>
        <dbReference type="EMBL" id="SLN23014.1"/>
    </source>
</evidence>
<protein>
    <recommendedName>
        <fullName evidence="8">Tellurite resistance protein TehA</fullName>
    </recommendedName>
</protein>
<evidence type="ECO:0008006" key="8">
    <source>
        <dbReference type="Google" id="ProtNLM"/>
    </source>
</evidence>
<dbReference type="AlphaFoldDB" id="A0A1X6YJ85"/>
<feature type="transmembrane region" description="Helical" evidence="5">
    <location>
        <begin position="12"/>
        <end position="33"/>
    </location>
</feature>
<proteinExistence type="predicted"/>
<feature type="transmembrane region" description="Helical" evidence="5">
    <location>
        <begin position="170"/>
        <end position="192"/>
    </location>
</feature>
<dbReference type="GO" id="GO:0005886">
    <property type="term" value="C:plasma membrane"/>
    <property type="evidence" value="ECO:0007669"/>
    <property type="project" value="TreeGrafter"/>
</dbReference>
<sequence length="320" mass="35228">MALKRLTWLEHFPIAMFTITMGLSGLAMALRGAEQVFDWAGVLSTAVFGFTLALFCLFIVFYLIKLSGCVRSVWEEWNNPVQLALFPSMSISLLLLSALMLDTWTGLAHVMWMLGMALQGILTLAVISGWISSRAFQHGHLSPAWFIPTVGNVIVSFAGVPLGYLEISWFFISAGLMFWLILVSLVMNRLIFHDPLPERLQPTLVVLIAPPALIFLAWVRLIGGIDAFAHILLNVTYLFVLIVTIQLPKMLRLTFTLSFWALSFPIAAATSASFAYAAATGSNAHRLIGLGLLLALCVIIGFLVFHTVRAIVSGKLFTPD</sequence>
<dbReference type="Pfam" id="PF03595">
    <property type="entry name" value="SLAC1"/>
    <property type="match status" value="1"/>
</dbReference>
<evidence type="ECO:0000256" key="2">
    <source>
        <dbReference type="ARBA" id="ARBA00022692"/>
    </source>
</evidence>
<dbReference type="InterPro" id="IPR052951">
    <property type="entry name" value="Tellurite_res_ion_channel"/>
</dbReference>
<feature type="transmembrane region" description="Helical" evidence="5">
    <location>
        <begin position="204"/>
        <end position="221"/>
    </location>
</feature>
<reference evidence="6 7" key="1">
    <citation type="submission" date="2017-03" db="EMBL/GenBank/DDBJ databases">
        <authorList>
            <person name="Afonso C.L."/>
            <person name="Miller P.J."/>
            <person name="Scott M.A."/>
            <person name="Spackman E."/>
            <person name="Goraichik I."/>
            <person name="Dimitrov K.M."/>
            <person name="Suarez D.L."/>
            <person name="Swayne D.E."/>
        </authorList>
    </citation>
    <scope>NUCLEOTIDE SEQUENCE [LARGE SCALE GENOMIC DNA]</scope>
    <source>
        <strain evidence="6 7">CECT 7450</strain>
    </source>
</reference>
<evidence type="ECO:0000256" key="1">
    <source>
        <dbReference type="ARBA" id="ARBA00004141"/>
    </source>
</evidence>
<dbReference type="InterPro" id="IPR004695">
    <property type="entry name" value="SLAC1/Mae1/Ssu1/TehA"/>
</dbReference>
<comment type="subcellular location">
    <subcellularLocation>
        <location evidence="1">Membrane</location>
        <topology evidence="1">Multi-pass membrane protein</topology>
    </subcellularLocation>
</comment>
<feature type="transmembrane region" description="Helical" evidence="5">
    <location>
        <begin position="227"/>
        <end position="245"/>
    </location>
</feature>
<dbReference type="OrthoDB" id="958273at2"/>
<evidence type="ECO:0000256" key="3">
    <source>
        <dbReference type="ARBA" id="ARBA00022989"/>
    </source>
</evidence>